<dbReference type="AlphaFoldDB" id="Q0RDL8"/>
<dbReference type="Proteomes" id="UP000000657">
    <property type="component" value="Chromosome"/>
</dbReference>
<feature type="compositionally biased region" description="Basic and acidic residues" evidence="1">
    <location>
        <begin position="1"/>
        <end position="17"/>
    </location>
</feature>
<feature type="region of interest" description="Disordered" evidence="1">
    <location>
        <begin position="1"/>
        <end position="35"/>
    </location>
</feature>
<dbReference type="HOGENOM" id="CLU_2990128_0_0_11"/>
<protein>
    <submittedName>
        <fullName evidence="2">Uncharacterized protein</fullName>
    </submittedName>
</protein>
<gene>
    <name evidence="2" type="ordered locus">FRAAL5818</name>
</gene>
<dbReference type="EMBL" id="CT573213">
    <property type="protein sequence ID" value="CAJ64450.1"/>
    <property type="molecule type" value="Genomic_DNA"/>
</dbReference>
<sequence length="57" mass="6073">MRASEAEEFLRLDRRAPVDAPPHAHPAPILGSDGPTSYPIVMATTILATDSEARGDT</sequence>
<evidence type="ECO:0000256" key="1">
    <source>
        <dbReference type="SAM" id="MobiDB-lite"/>
    </source>
</evidence>
<accession>Q0RDL8</accession>
<proteinExistence type="predicted"/>
<keyword evidence="3" id="KW-1185">Reference proteome</keyword>
<organism evidence="2 3">
    <name type="scientific">Frankia alni (strain DSM 45986 / CECT 9034 / ACN14a)</name>
    <dbReference type="NCBI Taxonomy" id="326424"/>
    <lineage>
        <taxon>Bacteria</taxon>
        <taxon>Bacillati</taxon>
        <taxon>Actinomycetota</taxon>
        <taxon>Actinomycetes</taxon>
        <taxon>Frankiales</taxon>
        <taxon>Frankiaceae</taxon>
        <taxon>Frankia</taxon>
    </lineage>
</organism>
<evidence type="ECO:0000313" key="3">
    <source>
        <dbReference type="Proteomes" id="UP000000657"/>
    </source>
</evidence>
<evidence type="ECO:0000313" key="2">
    <source>
        <dbReference type="EMBL" id="CAJ64450.1"/>
    </source>
</evidence>
<reference evidence="2 3" key="1">
    <citation type="journal article" date="2007" name="Genome Res.">
        <title>Genome characteristics of facultatively symbiotic Frankia sp. strains reflect host range and host plant biogeography.</title>
        <authorList>
            <person name="Normand P."/>
            <person name="Lapierre P."/>
            <person name="Tisa L.S."/>
            <person name="Gogarten J.P."/>
            <person name="Alloisio N."/>
            <person name="Bagnarol E."/>
            <person name="Bassi C.A."/>
            <person name="Berry A.M."/>
            <person name="Bickhart D.M."/>
            <person name="Choisne N."/>
            <person name="Couloux A."/>
            <person name="Cournoyer B."/>
            <person name="Cruveiller S."/>
            <person name="Daubin V."/>
            <person name="Demange N."/>
            <person name="Francino M.P."/>
            <person name="Goltsman E."/>
            <person name="Huang Y."/>
            <person name="Kopp O.R."/>
            <person name="Labarre L."/>
            <person name="Lapidus A."/>
            <person name="Lavire C."/>
            <person name="Marechal J."/>
            <person name="Martinez M."/>
            <person name="Mastronunzio J.E."/>
            <person name="Mullin B.C."/>
            <person name="Niemann J."/>
            <person name="Pujic P."/>
            <person name="Rawnsley T."/>
            <person name="Rouy Z."/>
            <person name="Schenowitz C."/>
            <person name="Sellstedt A."/>
            <person name="Tavares F."/>
            <person name="Tomkins J.P."/>
            <person name="Vallenet D."/>
            <person name="Valverde C."/>
            <person name="Wall L.G."/>
            <person name="Wang Y."/>
            <person name="Medigue C."/>
            <person name="Benson D.R."/>
        </authorList>
    </citation>
    <scope>NUCLEOTIDE SEQUENCE [LARGE SCALE GENOMIC DNA]</scope>
    <source>
        <strain evidence="3">DSM 45986 / CECT 9034 / ACN14a</strain>
    </source>
</reference>
<dbReference type="STRING" id="326424.FRAAL5818"/>
<dbReference type="KEGG" id="fal:FRAAL5818"/>
<name>Q0RDL8_FRAAA</name>